<proteinExistence type="inferred from homology"/>
<organism evidence="9 10">
    <name type="scientific">Ralstonia psammae</name>
    <dbReference type="NCBI Taxonomy" id="3058598"/>
    <lineage>
        <taxon>Bacteria</taxon>
        <taxon>Pseudomonadati</taxon>
        <taxon>Pseudomonadota</taxon>
        <taxon>Betaproteobacteria</taxon>
        <taxon>Burkholderiales</taxon>
        <taxon>Burkholderiaceae</taxon>
        <taxon>Ralstonia</taxon>
    </lineage>
</organism>
<gene>
    <name evidence="9" type="ORF">LMG19083_04860</name>
</gene>
<dbReference type="EMBL" id="CATZBU010000024">
    <property type="protein sequence ID" value="CAJ0809150.1"/>
    <property type="molecule type" value="Genomic_DNA"/>
</dbReference>
<protein>
    <recommendedName>
        <fullName evidence="3">peptidylprolyl isomerase</fullName>
        <ecNumber evidence="3">5.2.1.8</ecNumber>
    </recommendedName>
</protein>
<comment type="similarity">
    <text evidence="2">Belongs to the PpiC/parvulin rotamase family.</text>
</comment>
<evidence type="ECO:0000313" key="10">
    <source>
        <dbReference type="Proteomes" id="UP001189813"/>
    </source>
</evidence>
<evidence type="ECO:0000256" key="4">
    <source>
        <dbReference type="ARBA" id="ARBA00022729"/>
    </source>
</evidence>
<dbReference type="Proteomes" id="UP001189813">
    <property type="component" value="Unassembled WGS sequence"/>
</dbReference>
<dbReference type="Gene3D" id="3.10.50.40">
    <property type="match status" value="1"/>
</dbReference>
<keyword evidence="6 7" id="KW-0413">Isomerase</keyword>
<evidence type="ECO:0000256" key="6">
    <source>
        <dbReference type="ARBA" id="ARBA00023235"/>
    </source>
</evidence>
<evidence type="ECO:0000259" key="8">
    <source>
        <dbReference type="PROSITE" id="PS50198"/>
    </source>
</evidence>
<dbReference type="GO" id="GO:0003755">
    <property type="term" value="F:peptidyl-prolyl cis-trans isomerase activity"/>
    <property type="evidence" value="ECO:0007669"/>
    <property type="project" value="UniProtKB-EC"/>
</dbReference>
<dbReference type="InterPro" id="IPR050245">
    <property type="entry name" value="PrsA_foldase"/>
</dbReference>
<accession>A0ABM9JZ81</accession>
<feature type="domain" description="PpiC" evidence="8">
    <location>
        <begin position="157"/>
        <end position="244"/>
    </location>
</feature>
<keyword evidence="5 7" id="KW-0697">Rotamase</keyword>
<dbReference type="EC" id="5.2.1.8" evidence="3"/>
<dbReference type="InterPro" id="IPR027304">
    <property type="entry name" value="Trigger_fact/SurA_dom_sf"/>
</dbReference>
<evidence type="ECO:0000313" key="9">
    <source>
        <dbReference type="EMBL" id="CAJ0809150.1"/>
    </source>
</evidence>
<evidence type="ECO:0000256" key="2">
    <source>
        <dbReference type="ARBA" id="ARBA00007656"/>
    </source>
</evidence>
<evidence type="ECO:0000256" key="7">
    <source>
        <dbReference type="PROSITE-ProRule" id="PRU00278"/>
    </source>
</evidence>
<reference evidence="9 10" key="1">
    <citation type="submission" date="2023-07" db="EMBL/GenBank/DDBJ databases">
        <authorList>
            <person name="Peeters C."/>
        </authorList>
    </citation>
    <scope>NUCLEOTIDE SEQUENCE [LARGE SCALE GENOMIC DNA]</scope>
    <source>
        <strain evidence="9 10">LMG 19083</strain>
    </source>
</reference>
<dbReference type="RefSeq" id="WP_316669463.1">
    <property type="nucleotide sequence ID" value="NZ_CATZBU010000024.1"/>
</dbReference>
<evidence type="ECO:0000256" key="1">
    <source>
        <dbReference type="ARBA" id="ARBA00000971"/>
    </source>
</evidence>
<comment type="caution">
    <text evidence="9">The sequence shown here is derived from an EMBL/GenBank/DDBJ whole genome shotgun (WGS) entry which is preliminary data.</text>
</comment>
<dbReference type="PANTHER" id="PTHR47245:SF1">
    <property type="entry name" value="FOLDASE PROTEIN PRSA"/>
    <property type="match status" value="1"/>
</dbReference>
<dbReference type="Pfam" id="PF13145">
    <property type="entry name" value="Rotamase_2"/>
    <property type="match status" value="1"/>
</dbReference>
<name>A0ABM9JZ81_9RALS</name>
<evidence type="ECO:0000256" key="3">
    <source>
        <dbReference type="ARBA" id="ARBA00013194"/>
    </source>
</evidence>
<dbReference type="InterPro" id="IPR046357">
    <property type="entry name" value="PPIase_dom_sf"/>
</dbReference>
<dbReference type="PROSITE" id="PS50198">
    <property type="entry name" value="PPIC_PPIASE_2"/>
    <property type="match status" value="1"/>
</dbReference>
<keyword evidence="10" id="KW-1185">Reference proteome</keyword>
<dbReference type="InterPro" id="IPR000297">
    <property type="entry name" value="PPIase_PpiC"/>
</dbReference>
<keyword evidence="4" id="KW-0732">Signal</keyword>
<evidence type="ECO:0000256" key="5">
    <source>
        <dbReference type="ARBA" id="ARBA00023110"/>
    </source>
</evidence>
<dbReference type="SUPFAM" id="SSF109998">
    <property type="entry name" value="Triger factor/SurA peptide-binding domain-like"/>
    <property type="match status" value="1"/>
</dbReference>
<sequence>MKTTREWIFVAVLVSAAVGAALLQAGDALSEPVQRAAISAPMTASAAAGNGAAAAVVQINGVPLARSTLEQAVAASGQPDTPALRAAVQERLVTRELLRQAAVAAKLGDAPEVQRAVEQVRVDTQIRLYLERELHPAPVNDAQVRERYDASVAELGPVEYKPSLIGVVDEAHAREVMAMLKTGVPFDVVARQKSLAPSRGVGGELPWVSFRTPLREGHTMGLVLPLAQLLTTMKVGEVAQLPVRDGIAVVRLDAKRPTYVVPFDVAQGLARQELQTQERNAALASLVRRLRDQAVLTQ</sequence>
<dbReference type="PANTHER" id="PTHR47245">
    <property type="entry name" value="PEPTIDYLPROLYL ISOMERASE"/>
    <property type="match status" value="1"/>
</dbReference>
<comment type="catalytic activity">
    <reaction evidence="1">
        <text>[protein]-peptidylproline (omega=180) = [protein]-peptidylproline (omega=0)</text>
        <dbReference type="Rhea" id="RHEA:16237"/>
        <dbReference type="Rhea" id="RHEA-COMP:10747"/>
        <dbReference type="Rhea" id="RHEA-COMP:10748"/>
        <dbReference type="ChEBI" id="CHEBI:83833"/>
        <dbReference type="ChEBI" id="CHEBI:83834"/>
        <dbReference type="EC" id="5.2.1.8"/>
    </reaction>
</comment>
<dbReference type="SUPFAM" id="SSF54534">
    <property type="entry name" value="FKBP-like"/>
    <property type="match status" value="1"/>
</dbReference>